<gene>
    <name evidence="3" type="ORF">DES49_2358</name>
</gene>
<feature type="region of interest" description="Disordered" evidence="1">
    <location>
        <begin position="83"/>
        <end position="104"/>
    </location>
</feature>
<dbReference type="AlphaFoldDB" id="A0A4R7JQH0"/>
<reference evidence="3 4" key="1">
    <citation type="submission" date="2019-03" db="EMBL/GenBank/DDBJ databases">
        <title>Genomic Encyclopedia of Type Strains, Phase IV (KMG-IV): sequencing the most valuable type-strain genomes for metagenomic binning, comparative biology and taxonomic classification.</title>
        <authorList>
            <person name="Goeker M."/>
        </authorList>
    </citation>
    <scope>NUCLEOTIDE SEQUENCE [LARGE SCALE GENOMIC DNA]</scope>
    <source>
        <strain evidence="3 4">DSM 15505</strain>
    </source>
</reference>
<feature type="compositionally biased region" description="Acidic residues" evidence="1">
    <location>
        <begin position="131"/>
        <end position="175"/>
    </location>
</feature>
<proteinExistence type="predicted"/>
<name>A0A4R7JQH0_9GAMM</name>
<feature type="signal peptide" evidence="2">
    <location>
        <begin position="1"/>
        <end position="29"/>
    </location>
</feature>
<evidence type="ECO:0000313" key="4">
    <source>
        <dbReference type="Proteomes" id="UP000295830"/>
    </source>
</evidence>
<protein>
    <submittedName>
        <fullName evidence="3">Uncharacterized protein</fullName>
    </submittedName>
</protein>
<evidence type="ECO:0000256" key="2">
    <source>
        <dbReference type="SAM" id="SignalP"/>
    </source>
</evidence>
<accession>A0A4R7JQH0</accession>
<keyword evidence="4" id="KW-1185">Reference proteome</keyword>
<feature type="compositionally biased region" description="Acidic residues" evidence="1">
    <location>
        <begin position="89"/>
        <end position="104"/>
    </location>
</feature>
<dbReference type="EMBL" id="SOAX01000005">
    <property type="protein sequence ID" value="TDT39433.1"/>
    <property type="molecule type" value="Genomic_DNA"/>
</dbReference>
<keyword evidence="2" id="KW-0732">Signal</keyword>
<feature type="region of interest" description="Disordered" evidence="1">
    <location>
        <begin position="116"/>
        <end position="175"/>
    </location>
</feature>
<evidence type="ECO:0000313" key="3">
    <source>
        <dbReference type="EMBL" id="TDT39433.1"/>
    </source>
</evidence>
<dbReference type="Proteomes" id="UP000295830">
    <property type="component" value="Unassembled WGS sequence"/>
</dbReference>
<feature type="chain" id="PRO_5020367454" evidence="2">
    <location>
        <begin position="30"/>
        <end position="175"/>
    </location>
</feature>
<evidence type="ECO:0000256" key="1">
    <source>
        <dbReference type="SAM" id="MobiDB-lite"/>
    </source>
</evidence>
<organism evidence="3 4">
    <name type="scientific">Halospina denitrificans</name>
    <dbReference type="NCBI Taxonomy" id="332522"/>
    <lineage>
        <taxon>Bacteria</taxon>
        <taxon>Pseudomonadati</taxon>
        <taxon>Pseudomonadota</taxon>
        <taxon>Gammaproteobacteria</taxon>
        <taxon>Halospina</taxon>
    </lineage>
</organism>
<dbReference type="Gene3D" id="1.20.120.20">
    <property type="entry name" value="Apolipoprotein"/>
    <property type="match status" value="1"/>
</dbReference>
<sequence length="175" mass="19321">MRYRERIRSTCIRLPLAIGLMMIGLPALAQSDEEMDDVTMQMVTDEDELSGEMMREIELTAPVGMDSEAGLDEADNLDELEAGVRDETEGLQEDFSEDVITGSDDELAEEVGDVEEGFIDEEGDISVPIDDAIDDSEDLLGDTTDDLEDGVEDSADELEDTTDETTDQLEETLDR</sequence>
<comment type="caution">
    <text evidence="3">The sequence shown here is derived from an EMBL/GenBank/DDBJ whole genome shotgun (WGS) entry which is preliminary data.</text>
</comment>